<gene>
    <name evidence="1" type="ORF">IPJ27_23260</name>
</gene>
<proteinExistence type="predicted"/>
<dbReference type="Proteomes" id="UP000697998">
    <property type="component" value="Unassembled WGS sequence"/>
</dbReference>
<name>A0A935Q1W4_9PROT</name>
<organism evidence="1 2">
    <name type="scientific">Candidatus Accumulibacter proximus</name>
    <dbReference type="NCBI Taxonomy" id="2954385"/>
    <lineage>
        <taxon>Bacteria</taxon>
        <taxon>Pseudomonadati</taxon>
        <taxon>Pseudomonadota</taxon>
        <taxon>Betaproteobacteria</taxon>
        <taxon>Candidatus Accumulibacter</taxon>
    </lineage>
</organism>
<dbReference type="InterPro" id="IPR036525">
    <property type="entry name" value="Tubulin/FtsZ_GTPase_sf"/>
</dbReference>
<reference evidence="1 2" key="1">
    <citation type="submission" date="2020-10" db="EMBL/GenBank/DDBJ databases">
        <title>Connecting structure to function with the recovery of over 1000 high-quality activated sludge metagenome-assembled genomes encoding full-length rRNA genes using long-read sequencing.</title>
        <authorList>
            <person name="Singleton C.M."/>
            <person name="Petriglieri F."/>
            <person name="Kristensen J.M."/>
            <person name="Kirkegaard R.H."/>
            <person name="Michaelsen T.Y."/>
            <person name="Andersen M.H."/>
            <person name="Karst S.M."/>
            <person name="Dueholm M.S."/>
            <person name="Nielsen P.H."/>
            <person name="Albertsen M."/>
        </authorList>
    </citation>
    <scope>NUCLEOTIDE SEQUENCE [LARGE SCALE GENOMIC DNA]</scope>
    <source>
        <strain evidence="1">EsbW_18-Q3-R4-48_BATAC.285</strain>
    </source>
</reference>
<comment type="caution">
    <text evidence="1">The sequence shown here is derived from an EMBL/GenBank/DDBJ whole genome shotgun (WGS) entry which is preliminary data.</text>
</comment>
<protein>
    <submittedName>
        <fullName evidence="1">Uncharacterized protein</fullName>
    </submittedName>
</protein>
<evidence type="ECO:0000313" key="1">
    <source>
        <dbReference type="EMBL" id="MBK7677429.1"/>
    </source>
</evidence>
<sequence length="1632" mass="178552">MARIAGIAGDELPEIYVVDADVDPEPQDNESSLHGKIVEVYKDLTSGIHEDSRPKLVQIRPQLGNEYRGGQSFGALIAKGCTNSETKQALEALFSREELDLQINAGMFARPNVGATAIWDRILTHDSGLAKARELISLGDHVADADRVVIVGSNFGGTGSGGVPAFTHWVYSKVRLRRDARVRAVVVLPWFELAANSAGGASGVRADKATVKANAAAGLRAYGELFKFIDEDADGLAAASALYAGLPQAEPRPDKGNTHQPEHKHVFNLLLASLVQRFLMEGSEPEKGHFGIVVSSFGENKHLGISSAPAGEQQPNSLITFHSPDGVGNYSLKEWVTALQALRLLADEVKSWLDRGYSPRGWALAPVPPYVITTTARWICAKEPIEAGRRLPGAVLTSIAMAVKTRLGHVAEDLEWLHSVKAGSTKVDFDFDERCLAPSPRDNAPFFIGATRNLDSFLYQNMCDALTPLDGDEIRKRNVSTTMSAKVEGGNTDPYRAAADIITRWLYAHVVANQPTWISTAGNRKAEEAPGNNGGTKVFLLPEGVRVAPTQAASDYIQRLDVSTLTRGQGAAAGSADGAAAALDAAHPFSLSAYSNRHHGIPSPWAPAHLCAWRQLAPDVGNPEGIACSADRRLESILWGIFRKTLSVKSFTFSMIDGDSPGLARVLEETLQRETWPRAANDLGSRKFTVALLGERVIAANHPECLWFEAPDQLRGDWWTHSTPNPELEGFWLPSERDFAAQTSACEIGYSGALAFVAYLADELRDAGTTPVAWQSCVSRIVDRVNANLRRYIGRWPNANAAPLLPLSATPDCYYKMLGNGLVVTRPIKRLEKTREELLRDCCPSTLVAWCDLGRAALKLPDWPVLASKVKQVEACDRLQSNVVKGDDLVAEVRRWRAGATQQMMKNGVNLQNGMSSWRIRFYRYGETYAEFPYRVVQESYLAVAVWPGRLISGWNFYYLGAAFEVPPSPDRYFQTSAEKIRGATRLAVLDCNGEVLCEDLGVQTNASPSVRAELHGVPNWLEVSVRVEAEREGESKLISGLVRINLDGVGVPLKRAGVEADLAFDFGTSHSAFFAGLVDNQGAVGKQLVLSFDFPSAFVLDLGGDSKAGVKTLLLEYGEFLPAAAATVANTTNLGPILPTELYWLESFESSVSTVPPTVKETVSVPMRFLSDASNHPLVSDFKQHGRCVKTNGDRKPLGDIRSFQFAEEYIRQFLAMALSVLSDSANVTSIRRVRCTYPLAWPKAKQENYENLIDRIIFDNENGLRYLTGIEFAGRNDGQTWLLSESEAAVAALPVAHRAGPVAVLDLGGGTLDIAILPRLRDAQTSAHQWAVGRVWDGSRDQGPVLFESICYGGHDLLDMLVPHIRPGAGSAEMWSLSRIKAGLRFPASFEQIAQSLRTSDVAKNTVRLFFMGLQEFAKRLLAPYAELIGEDAEGSAIDVILIGNGWNLWKLVADEDDRLEDSFKRHLDLQGNGNLPISVVWAQPGGAQQGRGSFDAKCQLVKGAYLAAQAAQRPTHNHWLAGFSLKYLHTATDGQQTEKTLAQSEWVKRATAGNDRVIKIMDLGLPLEMHEKLEAWCRTTTGISDASATTLVERAISNRRTMQDSPIIRWSPFAVFLEDVWLKYVQSLK</sequence>
<accession>A0A935Q1W4</accession>
<evidence type="ECO:0000313" key="2">
    <source>
        <dbReference type="Proteomes" id="UP000697998"/>
    </source>
</evidence>
<dbReference type="EMBL" id="JADJMH010000036">
    <property type="protein sequence ID" value="MBK7677429.1"/>
    <property type="molecule type" value="Genomic_DNA"/>
</dbReference>
<dbReference type="Gene3D" id="3.40.50.1440">
    <property type="entry name" value="Tubulin/FtsZ, GTPase domain"/>
    <property type="match status" value="1"/>
</dbReference>